<accession>A0ABN8YXC6</accession>
<proteinExistence type="predicted"/>
<feature type="compositionally biased region" description="Basic and acidic residues" evidence="1">
    <location>
        <begin position="99"/>
        <end position="109"/>
    </location>
</feature>
<evidence type="ECO:0000313" key="2">
    <source>
        <dbReference type="EMBL" id="CAI9166174.1"/>
    </source>
</evidence>
<evidence type="ECO:0000313" key="3">
    <source>
        <dbReference type="Proteomes" id="UP001176941"/>
    </source>
</evidence>
<dbReference type="EMBL" id="OX459961">
    <property type="protein sequence ID" value="CAI9166174.1"/>
    <property type="molecule type" value="Genomic_DNA"/>
</dbReference>
<reference evidence="2" key="1">
    <citation type="submission" date="2023-04" db="EMBL/GenBank/DDBJ databases">
        <authorList>
            <consortium name="ELIXIR-Norway"/>
        </authorList>
    </citation>
    <scope>NUCLEOTIDE SEQUENCE [LARGE SCALE GENOMIC DNA]</scope>
</reference>
<dbReference type="Proteomes" id="UP001176941">
    <property type="component" value="Chromosome 25"/>
</dbReference>
<feature type="region of interest" description="Disordered" evidence="1">
    <location>
        <begin position="89"/>
        <end position="109"/>
    </location>
</feature>
<name>A0ABN8YXC6_RANTA</name>
<gene>
    <name evidence="2" type="ORF">MRATA1EN1_LOCUS15136</name>
</gene>
<organism evidence="2 3">
    <name type="scientific">Rangifer tarandus platyrhynchus</name>
    <name type="common">Svalbard reindeer</name>
    <dbReference type="NCBI Taxonomy" id="3082113"/>
    <lineage>
        <taxon>Eukaryota</taxon>
        <taxon>Metazoa</taxon>
        <taxon>Chordata</taxon>
        <taxon>Craniata</taxon>
        <taxon>Vertebrata</taxon>
        <taxon>Euteleostomi</taxon>
        <taxon>Mammalia</taxon>
        <taxon>Eutheria</taxon>
        <taxon>Laurasiatheria</taxon>
        <taxon>Artiodactyla</taxon>
        <taxon>Ruminantia</taxon>
        <taxon>Pecora</taxon>
        <taxon>Cervidae</taxon>
        <taxon>Odocoileinae</taxon>
        <taxon>Rangifer</taxon>
    </lineage>
</organism>
<keyword evidence="3" id="KW-1185">Reference proteome</keyword>
<evidence type="ECO:0000256" key="1">
    <source>
        <dbReference type="SAM" id="MobiDB-lite"/>
    </source>
</evidence>
<protein>
    <submittedName>
        <fullName evidence="2">Uncharacterized protein</fullName>
    </submittedName>
</protein>
<sequence>MAHRLSKNSLLQGFSEASIQSLFLAHAMNSLGEACTNMKRQCTHQCFRVLQSLVCQDVPQGELLQGPMHRPLQALPSACSNQKATKEKEIPIEGLEFMGHGKEKPESSS</sequence>